<dbReference type="PANTHER" id="PTHR22930">
    <property type="match status" value="1"/>
</dbReference>
<feature type="domain" description="DDE Tnp4" evidence="8">
    <location>
        <begin position="224"/>
        <end position="358"/>
    </location>
</feature>
<evidence type="ECO:0000256" key="1">
    <source>
        <dbReference type="ARBA" id="ARBA00001968"/>
    </source>
</evidence>
<protein>
    <recommendedName>
        <fullName evidence="8">DDE Tnp4 domain-containing protein</fullName>
    </recommendedName>
</protein>
<dbReference type="InterPro" id="IPR045249">
    <property type="entry name" value="HARBI1-like"/>
</dbReference>
<comment type="similarity">
    <text evidence="3">Belongs to the HARBI1 family.</text>
</comment>
<evidence type="ECO:0000313" key="10">
    <source>
        <dbReference type="Proteomes" id="UP001627154"/>
    </source>
</evidence>
<name>A0ABD2XGS7_9HYME</name>
<gene>
    <name evidence="9" type="ORF">TKK_002691</name>
</gene>
<comment type="caution">
    <text evidence="9">The sequence shown here is derived from an EMBL/GenBank/DDBJ whole genome shotgun (WGS) entry which is preliminary data.</text>
</comment>
<dbReference type="GO" id="GO:0005634">
    <property type="term" value="C:nucleus"/>
    <property type="evidence" value="ECO:0007669"/>
    <property type="project" value="UniProtKB-SubCell"/>
</dbReference>
<dbReference type="AlphaFoldDB" id="A0ABD2XGS7"/>
<reference evidence="9 10" key="1">
    <citation type="journal article" date="2024" name="bioRxiv">
        <title>A reference genome for Trichogramma kaykai: A tiny desert-dwelling parasitoid wasp with competing sex-ratio distorters.</title>
        <authorList>
            <person name="Culotta J."/>
            <person name="Lindsey A.R."/>
        </authorList>
    </citation>
    <scope>NUCLEOTIDE SEQUENCE [LARGE SCALE GENOMIC DNA]</scope>
    <source>
        <strain evidence="9 10">KSX58</strain>
    </source>
</reference>
<keyword evidence="10" id="KW-1185">Reference proteome</keyword>
<evidence type="ECO:0000256" key="6">
    <source>
        <dbReference type="ARBA" id="ARBA00022801"/>
    </source>
</evidence>
<evidence type="ECO:0000256" key="2">
    <source>
        <dbReference type="ARBA" id="ARBA00004123"/>
    </source>
</evidence>
<dbReference type="Proteomes" id="UP001627154">
    <property type="component" value="Unassembled WGS sequence"/>
</dbReference>
<dbReference type="PANTHER" id="PTHR22930:SF85">
    <property type="entry name" value="GH03217P-RELATED"/>
    <property type="match status" value="1"/>
</dbReference>
<organism evidence="9 10">
    <name type="scientific">Trichogramma kaykai</name>
    <dbReference type="NCBI Taxonomy" id="54128"/>
    <lineage>
        <taxon>Eukaryota</taxon>
        <taxon>Metazoa</taxon>
        <taxon>Ecdysozoa</taxon>
        <taxon>Arthropoda</taxon>
        <taxon>Hexapoda</taxon>
        <taxon>Insecta</taxon>
        <taxon>Pterygota</taxon>
        <taxon>Neoptera</taxon>
        <taxon>Endopterygota</taxon>
        <taxon>Hymenoptera</taxon>
        <taxon>Apocrita</taxon>
        <taxon>Proctotrupomorpha</taxon>
        <taxon>Chalcidoidea</taxon>
        <taxon>Trichogrammatidae</taxon>
        <taxon>Trichogramma</taxon>
    </lineage>
</organism>
<accession>A0ABD2XGS7</accession>
<dbReference type="GO" id="GO:0046872">
    <property type="term" value="F:metal ion binding"/>
    <property type="evidence" value="ECO:0007669"/>
    <property type="project" value="UniProtKB-KW"/>
</dbReference>
<evidence type="ECO:0000256" key="7">
    <source>
        <dbReference type="ARBA" id="ARBA00023242"/>
    </source>
</evidence>
<evidence type="ECO:0000259" key="8">
    <source>
        <dbReference type="Pfam" id="PF13359"/>
    </source>
</evidence>
<dbReference type="GO" id="GO:0016787">
    <property type="term" value="F:hydrolase activity"/>
    <property type="evidence" value="ECO:0007669"/>
    <property type="project" value="UniProtKB-KW"/>
</dbReference>
<proteinExistence type="inferred from homology"/>
<dbReference type="InterPro" id="IPR027806">
    <property type="entry name" value="HARBI1_dom"/>
</dbReference>
<sequence>MLTFRYAITSLSLNTSIFQSQFLTRKGETLEKMSFETIPDEPDWWETFVKEQYPDEKCQKYFRCSRKTFIYLVKSLKSYVAPRAGSTTFDSSKSYMGKGMHFFHRLKFRSKISFVTGVCAEKQVAILLYKLTSCVDYMKMSRKFKIHKTTIHKIIYRSIVAINKYLLHKIIKMPKNEDAEAVAADFEHVHEIPQILGVMSVVHIPVCSPINLNYKFLNSLLYPSFILQAIMDSNCLFRDISVRHTGAVEPQNIIADSNIYKYSEKVLPTEKKSINGVDMSYKIISPKNGPSYPWLLNDYKPESTVEEAIFNRNLNDIRGYGDTVISRLRSRFPILCQMLDLSYKVVPQVVGACCVIHNICEVNDDPFFEEWLLEADAMLRKYPQPDMNFTGNEIDPQTLVERDVLKDYVNSKTIEIEASFLVNL</sequence>
<dbReference type="Pfam" id="PF13359">
    <property type="entry name" value="DDE_Tnp_4"/>
    <property type="match status" value="1"/>
</dbReference>
<comment type="cofactor">
    <cofactor evidence="1">
        <name>a divalent metal cation</name>
        <dbReference type="ChEBI" id="CHEBI:60240"/>
    </cofactor>
</comment>
<keyword evidence="7" id="KW-0539">Nucleus</keyword>
<evidence type="ECO:0000256" key="4">
    <source>
        <dbReference type="ARBA" id="ARBA00022722"/>
    </source>
</evidence>
<comment type="subcellular location">
    <subcellularLocation>
        <location evidence="2">Nucleus</location>
    </subcellularLocation>
</comment>
<keyword evidence="4" id="KW-0540">Nuclease</keyword>
<dbReference type="GO" id="GO:0004518">
    <property type="term" value="F:nuclease activity"/>
    <property type="evidence" value="ECO:0007669"/>
    <property type="project" value="UniProtKB-KW"/>
</dbReference>
<evidence type="ECO:0000256" key="5">
    <source>
        <dbReference type="ARBA" id="ARBA00022723"/>
    </source>
</evidence>
<evidence type="ECO:0000256" key="3">
    <source>
        <dbReference type="ARBA" id="ARBA00006958"/>
    </source>
</evidence>
<keyword evidence="6" id="KW-0378">Hydrolase</keyword>
<dbReference type="EMBL" id="JBJJXI010000023">
    <property type="protein sequence ID" value="KAL3404632.1"/>
    <property type="molecule type" value="Genomic_DNA"/>
</dbReference>
<evidence type="ECO:0000313" key="9">
    <source>
        <dbReference type="EMBL" id="KAL3404632.1"/>
    </source>
</evidence>
<keyword evidence="5" id="KW-0479">Metal-binding</keyword>